<feature type="non-terminal residue" evidence="2">
    <location>
        <position position="1"/>
    </location>
</feature>
<evidence type="ECO:0000313" key="2">
    <source>
        <dbReference type="EMBL" id="CAH2041629.1"/>
    </source>
</evidence>
<feature type="compositionally biased region" description="Polar residues" evidence="1">
    <location>
        <begin position="107"/>
        <end position="117"/>
    </location>
</feature>
<gene>
    <name evidence="2" type="ORF">IPOD504_LOCUS3298</name>
</gene>
<evidence type="ECO:0000256" key="1">
    <source>
        <dbReference type="SAM" id="MobiDB-lite"/>
    </source>
</evidence>
<keyword evidence="3" id="KW-1185">Reference proteome</keyword>
<protein>
    <submittedName>
        <fullName evidence="2">Uncharacterized protein</fullName>
    </submittedName>
</protein>
<proteinExistence type="predicted"/>
<feature type="region of interest" description="Disordered" evidence="1">
    <location>
        <begin position="410"/>
        <end position="444"/>
    </location>
</feature>
<feature type="compositionally biased region" description="Basic and acidic residues" evidence="1">
    <location>
        <begin position="79"/>
        <end position="101"/>
    </location>
</feature>
<dbReference type="Proteomes" id="UP000837857">
    <property type="component" value="Chromosome 13"/>
</dbReference>
<accession>A0ABN8HZA6</accession>
<reference evidence="2" key="1">
    <citation type="submission" date="2022-03" db="EMBL/GenBank/DDBJ databases">
        <authorList>
            <person name="Martin H S."/>
        </authorList>
    </citation>
    <scope>NUCLEOTIDE SEQUENCE</scope>
</reference>
<name>A0ABN8HZA6_9NEOP</name>
<sequence>MESQRQDEVSDEDIPSDFFDDFNKDEFIEGLSVIDSWDVQEGVQTKASRSRLNSAVDGVRDLRELIRDGRDDELEMMQHERGRSRTPTRYEKHSPVKHKDSFLYPSETPQTSMQVSVPPNPVPYQSDKGKFYLNSTLPEYPATAPGYSYVQGTPYPCPPMVPPPQECATAIAPAPLASNMPAPQEKPFDALAKLVIEGKISKEDYLKLTPNKGTYKDKPIDTHVKAKVLNRCIEALAKLTKLELPNRLLISTDLIGQETKSLTPKFCSPLKRQEMVDFNFTKTNGKTDIVQQNRQVIDSIISTIGLTDLISRPKKLNPTNSKDAAVQTTKPFCEVCLIRDSTKTYEAGTSTDIENFTSTVHTQVVEQDLMSSKSVFNPSGCVTDNEHISIAHLTPAQLVSQLAARAKTLQQSNPVPRQFNRRNPGNNYAGGASNDDKFYGHPYH</sequence>
<feature type="region of interest" description="Disordered" evidence="1">
    <location>
        <begin position="79"/>
        <end position="118"/>
    </location>
</feature>
<feature type="compositionally biased region" description="Basic and acidic residues" evidence="1">
    <location>
        <begin position="434"/>
        <end position="444"/>
    </location>
</feature>
<dbReference type="EMBL" id="OW152825">
    <property type="protein sequence ID" value="CAH2041629.1"/>
    <property type="molecule type" value="Genomic_DNA"/>
</dbReference>
<feature type="compositionally biased region" description="Polar residues" evidence="1">
    <location>
        <begin position="410"/>
        <end position="426"/>
    </location>
</feature>
<organism evidence="2 3">
    <name type="scientific">Iphiclides podalirius</name>
    <name type="common">scarce swallowtail</name>
    <dbReference type="NCBI Taxonomy" id="110791"/>
    <lineage>
        <taxon>Eukaryota</taxon>
        <taxon>Metazoa</taxon>
        <taxon>Ecdysozoa</taxon>
        <taxon>Arthropoda</taxon>
        <taxon>Hexapoda</taxon>
        <taxon>Insecta</taxon>
        <taxon>Pterygota</taxon>
        <taxon>Neoptera</taxon>
        <taxon>Endopterygota</taxon>
        <taxon>Lepidoptera</taxon>
        <taxon>Glossata</taxon>
        <taxon>Ditrysia</taxon>
        <taxon>Papilionoidea</taxon>
        <taxon>Papilionidae</taxon>
        <taxon>Papilioninae</taxon>
        <taxon>Iphiclides</taxon>
    </lineage>
</organism>
<evidence type="ECO:0000313" key="3">
    <source>
        <dbReference type="Proteomes" id="UP000837857"/>
    </source>
</evidence>